<dbReference type="PANTHER" id="PTHR35863:SF1">
    <property type="entry name" value="COBALT-PRECORRIN-5B C(1)-METHYLTRANSFERASE"/>
    <property type="match status" value="1"/>
</dbReference>
<keyword evidence="7" id="KW-1185">Reference proteome</keyword>
<dbReference type="Gene3D" id="3.30.2110.10">
    <property type="entry name" value="CbiD-like"/>
    <property type="match status" value="1"/>
</dbReference>
<evidence type="ECO:0000313" key="7">
    <source>
        <dbReference type="Proteomes" id="UP000007490"/>
    </source>
</evidence>
<evidence type="ECO:0000256" key="4">
    <source>
        <dbReference type="ARBA" id="ARBA00022691"/>
    </source>
</evidence>
<evidence type="ECO:0000313" key="6">
    <source>
        <dbReference type="EMBL" id="ADZ10133.1"/>
    </source>
</evidence>
<comment type="catalytic activity">
    <reaction evidence="5">
        <text>Co-precorrin-5B + S-adenosyl-L-methionine = Co-precorrin-6A + S-adenosyl-L-homocysteine</text>
        <dbReference type="Rhea" id="RHEA:26285"/>
        <dbReference type="ChEBI" id="CHEBI:57856"/>
        <dbReference type="ChEBI" id="CHEBI:59789"/>
        <dbReference type="ChEBI" id="CHEBI:60063"/>
        <dbReference type="ChEBI" id="CHEBI:60064"/>
        <dbReference type="EC" id="2.1.1.195"/>
    </reaction>
</comment>
<reference evidence="7" key="1">
    <citation type="submission" date="2011-02" db="EMBL/GenBank/DDBJ databases">
        <title>Complete sequence of Methanobacterium sp. AL-21.</title>
        <authorList>
            <consortium name="US DOE Joint Genome Institute"/>
            <person name="Lucas S."/>
            <person name="Copeland A."/>
            <person name="Lapidus A."/>
            <person name="Cheng J.-F."/>
            <person name="Goodwin L."/>
            <person name="Pitluck S."/>
            <person name="Chertkov O."/>
            <person name="Detter J.C."/>
            <person name="Han C."/>
            <person name="Tapia R."/>
            <person name="Land M."/>
            <person name="Hauser L."/>
            <person name="Kyrpides N."/>
            <person name="Ivanova N."/>
            <person name="Mikhailova N."/>
            <person name="Pagani I."/>
            <person name="Cadillo-Quiroz H."/>
            <person name="Imachi H."/>
            <person name="Zinder S."/>
            <person name="Liu W."/>
            <person name="Woyke T."/>
        </authorList>
    </citation>
    <scope>NUCLEOTIDE SEQUENCE [LARGE SCALE GENOMIC DNA]</scope>
    <source>
        <strain evidence="7">AL-21</strain>
    </source>
</reference>
<dbReference type="EMBL" id="CP002551">
    <property type="protein sequence ID" value="ADZ10133.1"/>
    <property type="molecule type" value="Genomic_DNA"/>
</dbReference>
<evidence type="ECO:0000256" key="3">
    <source>
        <dbReference type="ARBA" id="ARBA00022679"/>
    </source>
</evidence>
<dbReference type="InterPro" id="IPR002748">
    <property type="entry name" value="CbiD"/>
</dbReference>
<dbReference type="eggNOG" id="arCOG04383">
    <property type="taxonomic scope" value="Archaea"/>
</dbReference>
<dbReference type="SUPFAM" id="SSF111342">
    <property type="entry name" value="CbiD-like"/>
    <property type="match status" value="1"/>
</dbReference>
<dbReference type="InterPro" id="IPR036074">
    <property type="entry name" value="CbiD_sf"/>
</dbReference>
<dbReference type="PANTHER" id="PTHR35863">
    <property type="entry name" value="COBALT-PRECORRIN-5B C(1)-METHYLTRANSFERASE"/>
    <property type="match status" value="1"/>
</dbReference>
<dbReference type="HAMAP" id="MF_00787">
    <property type="entry name" value="CbiD"/>
    <property type="match status" value="1"/>
</dbReference>
<dbReference type="Pfam" id="PF01888">
    <property type="entry name" value="CbiD"/>
    <property type="match status" value="1"/>
</dbReference>
<accession>F0TAY7</accession>
<dbReference type="GeneID" id="10278371"/>
<keyword evidence="2 5" id="KW-0489">Methyltransferase</keyword>
<protein>
    <recommendedName>
        <fullName evidence="5">Cobalt-precorrin-5B C(1)-methyltransferase</fullName>
        <ecNumber evidence="5">2.1.1.195</ecNumber>
    </recommendedName>
    <alternativeName>
        <fullName evidence="5">Cobalt-precorrin-6A synthase</fullName>
    </alternativeName>
</protein>
<dbReference type="AlphaFoldDB" id="F0TAY7"/>
<comment type="similarity">
    <text evidence="5">Belongs to the CbiD family.</text>
</comment>
<dbReference type="STRING" id="877455.Metbo_1913"/>
<dbReference type="KEGG" id="mel:Metbo_1913"/>
<dbReference type="PIRSF" id="PIRSF026782">
    <property type="entry name" value="CbiD"/>
    <property type="match status" value="1"/>
</dbReference>
<reference evidence="6 7" key="2">
    <citation type="journal article" date="2014" name="Int. J. Syst. Evol. Microbiol.">
        <title>Methanobacterium paludis sp. nov. and a novel strain of Methanobacterium lacus isolated from northern peatlands.</title>
        <authorList>
            <person name="Cadillo-Quiroz H."/>
            <person name="Brauer S.L."/>
            <person name="Goodson N."/>
            <person name="Yavitt J.B."/>
            <person name="Zinder S.H."/>
        </authorList>
    </citation>
    <scope>NUCLEOTIDE SEQUENCE [LARGE SCALE GENOMIC DNA]</scope>
    <source>
        <strain evidence="6 7">AL-21</strain>
    </source>
</reference>
<keyword evidence="1 5" id="KW-0169">Cobalamin biosynthesis</keyword>
<keyword evidence="4 5" id="KW-0949">S-adenosyl-L-methionine</keyword>
<evidence type="ECO:0000256" key="2">
    <source>
        <dbReference type="ARBA" id="ARBA00022603"/>
    </source>
</evidence>
<dbReference type="RefSeq" id="WP_013645484.1">
    <property type="nucleotide sequence ID" value="NC_015216.1"/>
</dbReference>
<dbReference type="Proteomes" id="UP000007490">
    <property type="component" value="Chromosome"/>
</dbReference>
<proteinExistence type="inferred from homology"/>
<gene>
    <name evidence="5" type="primary">cbiD</name>
    <name evidence="6" type="ordered locus">Metbo_1913</name>
</gene>
<comment type="function">
    <text evidence="5">Catalyzes the methylation of C-1 in cobalt-precorrin-5B to form cobalt-precorrin-6A.</text>
</comment>
<evidence type="ECO:0000256" key="5">
    <source>
        <dbReference type="HAMAP-Rule" id="MF_00787"/>
    </source>
</evidence>
<dbReference type="UniPathway" id="UPA00148">
    <property type="reaction ID" value="UER00227"/>
</dbReference>
<dbReference type="OrthoDB" id="10423at2157"/>
<dbReference type="GO" id="GO:0032259">
    <property type="term" value="P:methylation"/>
    <property type="evidence" value="ECO:0007669"/>
    <property type="project" value="UniProtKB-KW"/>
</dbReference>
<dbReference type="EC" id="2.1.1.195" evidence="5"/>
<dbReference type="GO" id="GO:0019251">
    <property type="term" value="P:anaerobic cobalamin biosynthetic process"/>
    <property type="evidence" value="ECO:0007669"/>
    <property type="project" value="UniProtKB-UniRule"/>
</dbReference>
<keyword evidence="3 5" id="KW-0808">Transferase</keyword>
<dbReference type="GO" id="GO:0043780">
    <property type="term" value="F:cobalt-precorrin-5B C1-methyltransferase activity"/>
    <property type="evidence" value="ECO:0007669"/>
    <property type="project" value="RHEA"/>
</dbReference>
<evidence type="ECO:0000256" key="1">
    <source>
        <dbReference type="ARBA" id="ARBA00022573"/>
    </source>
</evidence>
<organism evidence="6 7">
    <name type="scientific">Methanobacterium lacus (strain AL-21)</name>
    <dbReference type="NCBI Taxonomy" id="877455"/>
    <lineage>
        <taxon>Archaea</taxon>
        <taxon>Methanobacteriati</taxon>
        <taxon>Methanobacteriota</taxon>
        <taxon>Methanomada group</taxon>
        <taxon>Methanobacteria</taxon>
        <taxon>Methanobacteriales</taxon>
        <taxon>Methanobacteriaceae</taxon>
        <taxon>Methanobacterium</taxon>
    </lineage>
</organism>
<dbReference type="NCBIfam" id="TIGR00312">
    <property type="entry name" value="cbiD"/>
    <property type="match status" value="1"/>
</dbReference>
<name>F0TAY7_METLA</name>
<sequence length="358" mass="38526">MENRAILDRYHLKESEYGITTGSAATAAALAALFSLNGEVKEVKINTPLGEVILDVKHSEKLNSCSGRASVVKYPYDDPDVTINLEVVAELILKNEPGITVKGGDGVGTVTKPGLQVPVGCPAINPTPMEMIVSNLESHLPEGKGAEVTIIVPHGKELAKRTLNPRLGVVGGISILGTTGFARSMNLKSYKESYRCQIDVAVAGGYEYLVFVPGNIGEKIAKQLLDIEEDQIVQMGNFVGYMLDEASKKGVKQIMLLGHAGKLIKISAGIFNTKHSVADGRHEIIASHAALQGADQQVVGQLFKSTTTEDMITVLEENGLKTKVFNSIAKKMKQLCSSKFNMDFEVTIVNMEGEILNS</sequence>
<comment type="pathway">
    <text evidence="5">Cofactor biosynthesis; adenosylcobalamin biosynthesis; cob(II)yrinate a,c-diamide from sirohydrochlorin (anaerobic route): step 6/10.</text>
</comment>
<dbReference type="HOGENOM" id="CLU_041273_1_0_2"/>